<dbReference type="AlphaFoldDB" id="A0A7W4VV04"/>
<evidence type="ECO:0000313" key="4">
    <source>
        <dbReference type="Proteomes" id="UP000589626"/>
    </source>
</evidence>
<name>A0A7W4VV04_9ACTN</name>
<dbReference type="InterPro" id="IPR036390">
    <property type="entry name" value="WH_DNA-bd_sf"/>
</dbReference>
<dbReference type="SUPFAM" id="SSF46785">
    <property type="entry name" value="Winged helix' DNA-binding domain"/>
    <property type="match status" value="1"/>
</dbReference>
<keyword evidence="3" id="KW-0238">DNA-binding</keyword>
<feature type="domain" description="HTH marR-type" evidence="2">
    <location>
        <begin position="11"/>
        <end position="145"/>
    </location>
</feature>
<dbReference type="InterPro" id="IPR000835">
    <property type="entry name" value="HTH_MarR-typ"/>
</dbReference>
<dbReference type="SMART" id="SM00347">
    <property type="entry name" value="HTH_MARR"/>
    <property type="match status" value="1"/>
</dbReference>
<feature type="region of interest" description="Disordered" evidence="1">
    <location>
        <begin position="147"/>
        <end position="180"/>
    </location>
</feature>
<dbReference type="PRINTS" id="PR00598">
    <property type="entry name" value="HTHMARR"/>
</dbReference>
<evidence type="ECO:0000256" key="1">
    <source>
        <dbReference type="SAM" id="MobiDB-lite"/>
    </source>
</evidence>
<dbReference type="PANTHER" id="PTHR33164:SF94">
    <property type="entry name" value="TRANSCRIPTIONAL REGULATORY PROTEIN-RELATED"/>
    <property type="match status" value="1"/>
</dbReference>
<dbReference type="InterPro" id="IPR036388">
    <property type="entry name" value="WH-like_DNA-bd_sf"/>
</dbReference>
<dbReference type="EMBL" id="JACHWR010000001">
    <property type="protein sequence ID" value="MBB3041832.1"/>
    <property type="molecule type" value="Genomic_DNA"/>
</dbReference>
<keyword evidence="4" id="KW-1185">Reference proteome</keyword>
<evidence type="ECO:0000313" key="3">
    <source>
        <dbReference type="EMBL" id="MBB3041832.1"/>
    </source>
</evidence>
<dbReference type="PANTHER" id="PTHR33164">
    <property type="entry name" value="TRANSCRIPTIONAL REGULATOR, MARR FAMILY"/>
    <property type="match status" value="1"/>
</dbReference>
<dbReference type="RefSeq" id="WP_183591692.1">
    <property type="nucleotide sequence ID" value="NZ_JACHWR010000001.1"/>
</dbReference>
<dbReference type="Gene3D" id="1.10.10.10">
    <property type="entry name" value="Winged helix-like DNA-binding domain superfamily/Winged helix DNA-binding domain"/>
    <property type="match status" value="1"/>
</dbReference>
<dbReference type="Proteomes" id="UP000589626">
    <property type="component" value="Unassembled WGS sequence"/>
</dbReference>
<reference evidence="3 4" key="1">
    <citation type="submission" date="2020-08" db="EMBL/GenBank/DDBJ databases">
        <title>Sequencing the genomes of 1000 actinobacteria strains.</title>
        <authorList>
            <person name="Klenk H.-P."/>
        </authorList>
    </citation>
    <scope>NUCLEOTIDE SEQUENCE [LARGE SCALE GENOMIC DNA]</scope>
    <source>
        <strain evidence="3 4">DSM 105498</strain>
    </source>
</reference>
<dbReference type="Pfam" id="PF12802">
    <property type="entry name" value="MarR_2"/>
    <property type="match status" value="1"/>
</dbReference>
<dbReference type="InterPro" id="IPR011991">
    <property type="entry name" value="ArsR-like_HTH"/>
</dbReference>
<dbReference type="PROSITE" id="PS50995">
    <property type="entry name" value="HTH_MARR_2"/>
    <property type="match status" value="1"/>
</dbReference>
<dbReference type="InterPro" id="IPR039422">
    <property type="entry name" value="MarR/SlyA-like"/>
</dbReference>
<proteinExistence type="predicted"/>
<gene>
    <name evidence="3" type="ORF">FHU40_001633</name>
</gene>
<dbReference type="GO" id="GO:0006950">
    <property type="term" value="P:response to stress"/>
    <property type="evidence" value="ECO:0007669"/>
    <property type="project" value="TreeGrafter"/>
</dbReference>
<organism evidence="3 4">
    <name type="scientific">Nocardioides soli</name>
    <dbReference type="NCBI Taxonomy" id="1036020"/>
    <lineage>
        <taxon>Bacteria</taxon>
        <taxon>Bacillati</taxon>
        <taxon>Actinomycetota</taxon>
        <taxon>Actinomycetes</taxon>
        <taxon>Propionibacteriales</taxon>
        <taxon>Nocardioidaceae</taxon>
        <taxon>Nocardioides</taxon>
    </lineage>
</organism>
<evidence type="ECO:0000259" key="2">
    <source>
        <dbReference type="PROSITE" id="PS50995"/>
    </source>
</evidence>
<dbReference type="GO" id="GO:0003677">
    <property type="term" value="F:DNA binding"/>
    <property type="evidence" value="ECO:0007669"/>
    <property type="project" value="UniProtKB-KW"/>
</dbReference>
<dbReference type="GO" id="GO:0003700">
    <property type="term" value="F:DNA-binding transcription factor activity"/>
    <property type="evidence" value="ECO:0007669"/>
    <property type="project" value="InterPro"/>
</dbReference>
<protein>
    <submittedName>
        <fullName evidence="3">DNA-binding MarR family transcriptional regulator</fullName>
    </submittedName>
</protein>
<dbReference type="InterPro" id="IPR001845">
    <property type="entry name" value="HTH_ArsR_DNA-bd_dom"/>
</dbReference>
<feature type="compositionally biased region" description="Basic and acidic residues" evidence="1">
    <location>
        <begin position="170"/>
        <end position="180"/>
    </location>
</feature>
<comment type="caution">
    <text evidence="3">The sequence shown here is derived from an EMBL/GenBank/DDBJ whole genome shotgun (WGS) entry which is preliminary data.</text>
</comment>
<dbReference type="SMART" id="SM00418">
    <property type="entry name" value="HTH_ARSR"/>
    <property type="match status" value="1"/>
</dbReference>
<dbReference type="CDD" id="cd00090">
    <property type="entry name" value="HTH_ARSR"/>
    <property type="match status" value="1"/>
</dbReference>
<accession>A0A7W4VV04</accession>
<sequence length="180" mass="19172">MRDGTAAGEPVEELVEELLTASRALVGIAVHSIGAAPTDVTVAQHRLLVLLAAHGPQSVGEIAERLGVNPSNASRHCDRLQRLGLLSRRRSPDDGRVVRVEVSGPGRQLLDAVTERRRADVRRVVDRMSPEDTAVVVAALRGFNEAAQETGQDEWPSLGRSATGAGDAGGRPRPELEALQ</sequence>